<evidence type="ECO:0000313" key="1">
    <source>
        <dbReference type="EMBL" id="WBW60418.1"/>
    </source>
</evidence>
<dbReference type="InterPro" id="IPR001920">
    <property type="entry name" value="Asp/Glu_race"/>
</dbReference>
<dbReference type="Gene3D" id="3.40.50.1860">
    <property type="match status" value="1"/>
</dbReference>
<sequence length="225" mass="24943">MSTTMAILTVGVVPVAEVLPLLTEHIREEQITHISLLGKMTREDVMEDYALDSGDECLLTLLNDNLPVEVSRQKVERDLKHIIAMLDRQEYDVILFLSSEMLSGLTARKAILLEPQRIIPPLVASIVDGHQVGVIVPVEEVLPMQQQKWLSLEHAPYYALANPISGSDSDLLRAGRALLEQGADVLVLDCLGYHQHHRDVLQKALDVPVLLSNVLVSRLAAELLV</sequence>
<proteinExistence type="predicted"/>
<dbReference type="NCBIfam" id="NF007788">
    <property type="entry name" value="PRK10481.1"/>
    <property type="match status" value="1"/>
</dbReference>
<name>A0AAJ5QSV6_9ENTR</name>
<accession>A0AAJ5QSV6</accession>
<keyword evidence="2" id="KW-1185">Reference proteome</keyword>
<organism evidence="1 2">
    <name type="scientific">Klebsiella electrica</name>
    <dbReference type="NCBI Taxonomy" id="1259973"/>
    <lineage>
        <taxon>Bacteria</taxon>
        <taxon>Pseudomonadati</taxon>
        <taxon>Pseudomonadota</taxon>
        <taxon>Gammaproteobacteria</taxon>
        <taxon>Enterobacterales</taxon>
        <taxon>Enterobacteriaceae</taxon>
        <taxon>Klebsiella/Raoultella group</taxon>
        <taxon>Klebsiella</taxon>
    </lineage>
</organism>
<gene>
    <name evidence="1" type="ORF">OR613_20755</name>
</gene>
<dbReference type="RefSeq" id="WP_131049916.1">
    <property type="nucleotide sequence ID" value="NZ_CP041247.1"/>
</dbReference>
<reference evidence="1 2" key="1">
    <citation type="journal article" date="2023" name="Microbiol. Resour. Announc.">
        <title>Complete Genome Sequence of the First Colistin-Resistant Raoultella electrica Strain.</title>
        <authorList>
            <person name="Aldeia C."/>
            <person name="Campos-Madueno E.I."/>
            <person name="Sendi P."/>
            <person name="Endimiani A."/>
        </authorList>
    </citation>
    <scope>NUCLEOTIDE SEQUENCE [LARGE SCALE GENOMIC DNA]</scope>
    <source>
        <strain evidence="1 2">S2-IND-01-C</strain>
    </source>
</reference>
<dbReference type="InterPro" id="IPR010843">
    <property type="entry name" value="Uncharacterised_AroM"/>
</dbReference>
<dbReference type="AlphaFoldDB" id="A0AAJ5QSV6"/>
<evidence type="ECO:0000313" key="2">
    <source>
        <dbReference type="Proteomes" id="UP001210130"/>
    </source>
</evidence>
<dbReference type="Pfam" id="PF07302">
    <property type="entry name" value="AroM"/>
    <property type="match status" value="1"/>
</dbReference>
<dbReference type="Proteomes" id="UP001210130">
    <property type="component" value="Chromosome"/>
</dbReference>
<dbReference type="EMBL" id="CP112887">
    <property type="protein sequence ID" value="WBW60418.1"/>
    <property type="molecule type" value="Genomic_DNA"/>
</dbReference>
<protein>
    <submittedName>
        <fullName evidence="1">AroM family protein</fullName>
    </submittedName>
</protein>
<dbReference type="GO" id="GO:0016855">
    <property type="term" value="F:racemase and epimerase activity, acting on amino acids and derivatives"/>
    <property type="evidence" value="ECO:0007669"/>
    <property type="project" value="InterPro"/>
</dbReference>